<evidence type="ECO:0000313" key="1">
    <source>
        <dbReference type="EMBL" id="CYW74270.1"/>
    </source>
</evidence>
<evidence type="ECO:0000313" key="2">
    <source>
        <dbReference type="Proteomes" id="UP000069526"/>
    </source>
</evidence>
<dbReference type="EMBL" id="FIJK01000084">
    <property type="protein sequence ID" value="CYW74270.1"/>
    <property type="molecule type" value="Genomic_DNA"/>
</dbReference>
<organism evidence="1 2">
    <name type="scientific">Streptococcus suis</name>
    <dbReference type="NCBI Taxonomy" id="1307"/>
    <lineage>
        <taxon>Bacteria</taxon>
        <taxon>Bacillati</taxon>
        <taxon>Bacillota</taxon>
        <taxon>Bacilli</taxon>
        <taxon>Lactobacillales</taxon>
        <taxon>Streptococcaceae</taxon>
        <taxon>Streptococcus</taxon>
    </lineage>
</organism>
<protein>
    <submittedName>
        <fullName evidence="1">Uncharacterized protein</fullName>
    </submittedName>
</protein>
<proteinExistence type="predicted"/>
<dbReference type="AlphaFoldDB" id="A0A0Z8R1K1"/>
<name>A0A0Z8R1K1_STRSU</name>
<sequence>MAKRKRKKGFELKEITLTINLYFVQITFKLL</sequence>
<accession>A0A0Z8R1K1</accession>
<dbReference type="Proteomes" id="UP000069526">
    <property type="component" value="Unassembled WGS sequence"/>
</dbReference>
<reference evidence="1 2" key="1">
    <citation type="submission" date="2016-02" db="EMBL/GenBank/DDBJ databases">
        <authorList>
            <consortium name="Pathogen Informatics"/>
        </authorList>
    </citation>
    <scope>NUCLEOTIDE SEQUENCE [LARGE SCALE GENOMIC DNA]</scope>
    <source>
        <strain evidence="1 2">SS1013</strain>
    </source>
</reference>
<gene>
    <name evidence="1" type="ORF">ERS132539_02239</name>
</gene>